<evidence type="ECO:0000313" key="4">
    <source>
        <dbReference type="Proteomes" id="UP000373449"/>
    </source>
</evidence>
<organism evidence="3 4">
    <name type="scientific">Budvicia aquatica</name>
    <dbReference type="NCBI Taxonomy" id="82979"/>
    <lineage>
        <taxon>Bacteria</taxon>
        <taxon>Pseudomonadati</taxon>
        <taxon>Pseudomonadota</taxon>
        <taxon>Gammaproteobacteria</taxon>
        <taxon>Enterobacterales</taxon>
        <taxon>Budviciaceae</taxon>
        <taxon>Budvicia</taxon>
    </lineage>
</organism>
<reference evidence="3 4" key="1">
    <citation type="submission" date="2019-03" db="EMBL/GenBank/DDBJ databases">
        <authorList>
            <consortium name="Pathogen Informatics"/>
        </authorList>
    </citation>
    <scope>NUCLEOTIDE SEQUENCE [LARGE SCALE GENOMIC DNA]</scope>
    <source>
        <strain evidence="3 4">NCTC12282</strain>
    </source>
</reference>
<gene>
    <name evidence="3" type="ORF">NCTC12282_02101</name>
</gene>
<proteinExistence type="predicted"/>
<dbReference type="RefSeq" id="WP_036016227.1">
    <property type="nucleotide sequence ID" value="NZ_CAADJA010000002.1"/>
</dbReference>
<dbReference type="InterPro" id="IPR047745">
    <property type="entry name" value="SinI-like"/>
</dbReference>
<feature type="region of interest" description="Disordered" evidence="1">
    <location>
        <begin position="83"/>
        <end position="115"/>
    </location>
</feature>
<protein>
    <submittedName>
        <fullName evidence="3">Intimin-like protein SinH</fullName>
    </submittedName>
</protein>
<sequence length="309" mass="30465">MIKRHFKLSHLALALMLSIGSAGSALAASTAATATVQGTAPVLSAPSNNTPQAVDFSGTYSTPGQLSTGDTLVMTYTYQDAEGDADNSHTSISWSYTPAGGGTDQPISATHAPAAASGGQGTSTITIPAAALGALAIKVTLQELSATGDPLSGLTINVTDTSLNTAPGGGGGGGSVTPPGPVLPGTNIAGGIFLQSDNPSAGSGATDYSRTPGLKPQVGKTYVFRAWNDTNGNGVWDAGDADVTTTLSSIQWQLTGTNTTASGTSTPVTLSNHAIPGATSAAYTVSVNGASSSGATPGDQGFSLQVSFN</sequence>
<name>A0A484ZHF6_9GAMM</name>
<dbReference type="Proteomes" id="UP000373449">
    <property type="component" value="Unassembled WGS sequence"/>
</dbReference>
<feature type="region of interest" description="Disordered" evidence="1">
    <location>
        <begin position="290"/>
        <end position="309"/>
    </location>
</feature>
<dbReference type="NCBIfam" id="NF040711">
    <property type="entry name" value="partner_SinI"/>
    <property type="match status" value="1"/>
</dbReference>
<dbReference type="EMBL" id="CAADJA010000002">
    <property type="protein sequence ID" value="VFS47166.1"/>
    <property type="molecule type" value="Genomic_DNA"/>
</dbReference>
<evidence type="ECO:0000256" key="1">
    <source>
        <dbReference type="SAM" id="MobiDB-lite"/>
    </source>
</evidence>
<feature type="chain" id="PRO_5019806147" evidence="2">
    <location>
        <begin position="28"/>
        <end position="309"/>
    </location>
</feature>
<evidence type="ECO:0000256" key="2">
    <source>
        <dbReference type="SAM" id="SignalP"/>
    </source>
</evidence>
<keyword evidence="2" id="KW-0732">Signal</keyword>
<evidence type="ECO:0000313" key="3">
    <source>
        <dbReference type="EMBL" id="VFS47166.1"/>
    </source>
</evidence>
<feature type="signal peptide" evidence="2">
    <location>
        <begin position="1"/>
        <end position="27"/>
    </location>
</feature>
<dbReference type="AlphaFoldDB" id="A0A484ZHF6"/>
<accession>A0A484ZHF6</accession>